<feature type="domain" description="Bin3-type SAM" evidence="8">
    <location>
        <begin position="59"/>
        <end position="316"/>
    </location>
</feature>
<dbReference type="GeneID" id="19955327"/>
<keyword evidence="3 6" id="KW-0808">Transferase</keyword>
<evidence type="ECO:0000313" key="10">
    <source>
        <dbReference type="Proteomes" id="UP000030762"/>
    </source>
</evidence>
<keyword evidence="4 5" id="KW-0949">S-adenosyl-L-methionine</keyword>
<organism evidence="9 10">
    <name type="scientific">Saprolegnia diclina (strain VS20)</name>
    <dbReference type="NCBI Taxonomy" id="1156394"/>
    <lineage>
        <taxon>Eukaryota</taxon>
        <taxon>Sar</taxon>
        <taxon>Stramenopiles</taxon>
        <taxon>Oomycota</taxon>
        <taxon>Saprolegniomycetes</taxon>
        <taxon>Saprolegniales</taxon>
        <taxon>Saprolegniaceae</taxon>
        <taxon>Saprolegnia</taxon>
    </lineage>
</organism>
<dbReference type="SUPFAM" id="SSF53335">
    <property type="entry name" value="S-adenosyl-L-methionine-dependent methyltransferases"/>
    <property type="match status" value="1"/>
</dbReference>
<name>T0R644_SAPDV</name>
<dbReference type="InParanoid" id="T0R644"/>
<dbReference type="GO" id="GO:0032259">
    <property type="term" value="P:methylation"/>
    <property type="evidence" value="ECO:0007669"/>
    <property type="project" value="UniProtKB-KW"/>
</dbReference>
<feature type="region of interest" description="Disordered" evidence="7">
    <location>
        <begin position="133"/>
        <end position="154"/>
    </location>
</feature>
<dbReference type="Pfam" id="PF06859">
    <property type="entry name" value="Bin3"/>
    <property type="match status" value="1"/>
</dbReference>
<dbReference type="PANTHER" id="PTHR12315">
    <property type="entry name" value="BICOID-INTERACTING PROTEIN RELATED"/>
    <property type="match status" value="1"/>
</dbReference>
<dbReference type="Proteomes" id="UP000030762">
    <property type="component" value="Unassembled WGS sequence"/>
</dbReference>
<dbReference type="InterPro" id="IPR029063">
    <property type="entry name" value="SAM-dependent_MTases_sf"/>
</dbReference>
<dbReference type="CDD" id="cd02440">
    <property type="entry name" value="AdoMet_MTases"/>
    <property type="match status" value="1"/>
</dbReference>
<dbReference type="RefSeq" id="XP_008618963.1">
    <property type="nucleotide sequence ID" value="XM_008620741.1"/>
</dbReference>
<evidence type="ECO:0000256" key="6">
    <source>
        <dbReference type="RuleBase" id="RU367087"/>
    </source>
</evidence>
<dbReference type="STRING" id="1156394.T0R644"/>
<dbReference type="InterPro" id="IPR024160">
    <property type="entry name" value="BIN3_SAM-bd_dom"/>
</dbReference>
<dbReference type="InterPro" id="IPR039772">
    <property type="entry name" value="Bin3-like"/>
</dbReference>
<dbReference type="EC" id="2.1.1.-" evidence="6"/>
<dbReference type="EMBL" id="JH767206">
    <property type="protein sequence ID" value="EQC27543.1"/>
    <property type="molecule type" value="Genomic_DNA"/>
</dbReference>
<dbReference type="GO" id="GO:0008171">
    <property type="term" value="F:O-methyltransferase activity"/>
    <property type="evidence" value="ECO:0007669"/>
    <property type="project" value="UniProtKB-UniRule"/>
</dbReference>
<evidence type="ECO:0000259" key="8">
    <source>
        <dbReference type="PROSITE" id="PS51515"/>
    </source>
</evidence>
<accession>T0R644</accession>
<sequence>MKRRGDRGDMGAEDKRSKLATSKAADAAKDADALRVGNFKKYYAFRWGNGAIEGKLEEDSRLAIFQREWFEGKKALDIGCNSGDFTLEVARRFAPAFIMGIDCDADLITQARATLKEYISKLAVTEAFREVQKDHGRQDEKQRDDAGNDDDDDEELPLSFRLWKPPASTQPSVDPLPNIGSFASGVRFPYNVVFKRENIATDVHTGKDYDVITCLSVTKWIHLYHGDAGIQQLFHLAYALLLPGGYFILEPQKWKSYHNRRDTNATTRAHYDSIALRPSAFATYLLETVGFRSMTLLKVCSTSAQGFRRPVYLYQK</sequence>
<dbReference type="GO" id="GO:0008173">
    <property type="term" value="F:RNA methyltransferase activity"/>
    <property type="evidence" value="ECO:0007669"/>
    <property type="project" value="UniProtKB-UniRule"/>
</dbReference>
<dbReference type="PANTHER" id="PTHR12315:SF0">
    <property type="entry name" value="7SK SNRNA METHYLPHOSPHATE CAPPING ENZYME"/>
    <property type="match status" value="1"/>
</dbReference>
<evidence type="ECO:0000256" key="2">
    <source>
        <dbReference type="ARBA" id="ARBA00022603"/>
    </source>
</evidence>
<feature type="compositionally biased region" description="Basic and acidic residues" evidence="7">
    <location>
        <begin position="133"/>
        <end position="146"/>
    </location>
</feature>
<reference evidence="9 10" key="1">
    <citation type="submission" date="2012-04" db="EMBL/GenBank/DDBJ databases">
        <title>The Genome Sequence of Saprolegnia declina VS20.</title>
        <authorList>
            <consortium name="The Broad Institute Genome Sequencing Platform"/>
            <person name="Russ C."/>
            <person name="Nusbaum C."/>
            <person name="Tyler B."/>
            <person name="van West P."/>
            <person name="Dieguez-Uribeondo J."/>
            <person name="de Bruijn I."/>
            <person name="Tripathy S."/>
            <person name="Jiang R."/>
            <person name="Young S.K."/>
            <person name="Zeng Q."/>
            <person name="Gargeya S."/>
            <person name="Fitzgerald M."/>
            <person name="Haas B."/>
            <person name="Abouelleil A."/>
            <person name="Alvarado L."/>
            <person name="Arachchi H.M."/>
            <person name="Berlin A."/>
            <person name="Chapman S.B."/>
            <person name="Goldberg J."/>
            <person name="Griggs A."/>
            <person name="Gujja S."/>
            <person name="Hansen M."/>
            <person name="Howarth C."/>
            <person name="Imamovic A."/>
            <person name="Larimer J."/>
            <person name="McCowen C."/>
            <person name="Montmayeur A."/>
            <person name="Murphy C."/>
            <person name="Neiman D."/>
            <person name="Pearson M."/>
            <person name="Priest M."/>
            <person name="Roberts A."/>
            <person name="Saif S."/>
            <person name="Shea T."/>
            <person name="Sisk P."/>
            <person name="Sykes S."/>
            <person name="Wortman J."/>
            <person name="Nusbaum C."/>
            <person name="Birren B."/>
        </authorList>
    </citation>
    <scope>NUCLEOTIDE SEQUENCE [LARGE SCALE GENOMIC DNA]</scope>
    <source>
        <strain evidence="9 10">VS20</strain>
    </source>
</reference>
<dbReference type="GO" id="GO:0017069">
    <property type="term" value="F:snRNA binding"/>
    <property type="evidence" value="ECO:0007669"/>
    <property type="project" value="TreeGrafter"/>
</dbReference>
<feature type="compositionally biased region" description="Basic and acidic residues" evidence="7">
    <location>
        <begin position="1"/>
        <end position="17"/>
    </location>
</feature>
<feature type="region of interest" description="Disordered" evidence="7">
    <location>
        <begin position="1"/>
        <end position="25"/>
    </location>
</feature>
<keyword evidence="10" id="KW-1185">Reference proteome</keyword>
<evidence type="ECO:0000256" key="1">
    <source>
        <dbReference type="ARBA" id="ARBA00008361"/>
    </source>
</evidence>
<dbReference type="Gene3D" id="3.40.50.150">
    <property type="entry name" value="Vaccinia Virus protein VP39"/>
    <property type="match status" value="1"/>
</dbReference>
<dbReference type="OrthoDB" id="10017101at2759"/>
<keyword evidence="2 6" id="KW-0489">Methyltransferase</keyword>
<proteinExistence type="inferred from homology"/>
<evidence type="ECO:0000256" key="7">
    <source>
        <dbReference type="SAM" id="MobiDB-lite"/>
    </source>
</evidence>
<evidence type="ECO:0000313" key="9">
    <source>
        <dbReference type="EMBL" id="EQC27543.1"/>
    </source>
</evidence>
<dbReference type="GO" id="GO:0040031">
    <property type="term" value="P:snRNA modification"/>
    <property type="evidence" value="ECO:0007669"/>
    <property type="project" value="TreeGrafter"/>
</dbReference>
<dbReference type="OMA" id="KWIHLFH"/>
<dbReference type="PROSITE" id="PS51515">
    <property type="entry name" value="BIN3_SAM"/>
    <property type="match status" value="1"/>
</dbReference>
<dbReference type="eggNOG" id="KOG2899">
    <property type="taxonomic scope" value="Eukaryota"/>
</dbReference>
<comment type="similarity">
    <text evidence="1 6">Belongs to the methyltransferase superfamily.</text>
</comment>
<protein>
    <recommendedName>
        <fullName evidence="6">RNA methyltransferase</fullName>
        <ecNumber evidence="6">2.1.1.-</ecNumber>
    </recommendedName>
</protein>
<evidence type="ECO:0000256" key="4">
    <source>
        <dbReference type="ARBA" id="ARBA00022691"/>
    </source>
</evidence>
<dbReference type="VEuPathDB" id="FungiDB:SDRG_14600"/>
<evidence type="ECO:0000256" key="3">
    <source>
        <dbReference type="ARBA" id="ARBA00022679"/>
    </source>
</evidence>
<dbReference type="AlphaFoldDB" id="T0R644"/>
<gene>
    <name evidence="9" type="ORF">SDRG_14600</name>
</gene>
<evidence type="ECO:0000256" key="5">
    <source>
        <dbReference type="PROSITE-ProRule" id="PRU00848"/>
    </source>
</evidence>
<dbReference type="InterPro" id="IPR010675">
    <property type="entry name" value="Bin3_C"/>
</dbReference>